<gene>
    <name evidence="2" type="ORF">Syun_015325</name>
</gene>
<feature type="region of interest" description="Disordered" evidence="1">
    <location>
        <begin position="83"/>
        <end position="111"/>
    </location>
</feature>
<proteinExistence type="predicted"/>
<reference evidence="2 3" key="1">
    <citation type="submission" date="2024-01" db="EMBL/GenBank/DDBJ databases">
        <title>Genome assemblies of Stephania.</title>
        <authorList>
            <person name="Yang L."/>
        </authorList>
    </citation>
    <scope>NUCLEOTIDE SEQUENCE [LARGE SCALE GENOMIC DNA]</scope>
    <source>
        <strain evidence="2">YNDBR</strain>
        <tissue evidence="2">Leaf</tissue>
    </source>
</reference>
<organism evidence="2 3">
    <name type="scientific">Stephania yunnanensis</name>
    <dbReference type="NCBI Taxonomy" id="152371"/>
    <lineage>
        <taxon>Eukaryota</taxon>
        <taxon>Viridiplantae</taxon>
        <taxon>Streptophyta</taxon>
        <taxon>Embryophyta</taxon>
        <taxon>Tracheophyta</taxon>
        <taxon>Spermatophyta</taxon>
        <taxon>Magnoliopsida</taxon>
        <taxon>Ranunculales</taxon>
        <taxon>Menispermaceae</taxon>
        <taxon>Menispermoideae</taxon>
        <taxon>Cissampelideae</taxon>
        <taxon>Stephania</taxon>
    </lineage>
</organism>
<dbReference type="Proteomes" id="UP001420932">
    <property type="component" value="Unassembled WGS sequence"/>
</dbReference>
<feature type="region of interest" description="Disordered" evidence="1">
    <location>
        <begin position="23"/>
        <end position="55"/>
    </location>
</feature>
<accession>A0AAP0JLU1</accession>
<dbReference type="AlphaFoldDB" id="A0AAP0JLU1"/>
<comment type="caution">
    <text evidence="2">The sequence shown here is derived from an EMBL/GenBank/DDBJ whole genome shotgun (WGS) entry which is preliminary data.</text>
</comment>
<sequence>MQQRGFGSGLRNNIAAMAEATMSQQQRLGSGGDRLTTAPTQGGDATATEGTGEETAAVTAGTCEVAATTAAMRLWQWRGFDDNAGNDVEQRCGNALPGRSIPDETTMDKAS</sequence>
<feature type="compositionally biased region" description="Low complexity" evidence="1">
    <location>
        <begin position="40"/>
        <end position="55"/>
    </location>
</feature>
<name>A0AAP0JLU1_9MAGN</name>
<keyword evidence="3" id="KW-1185">Reference proteome</keyword>
<dbReference type="EMBL" id="JBBNAF010000006">
    <property type="protein sequence ID" value="KAK9135995.1"/>
    <property type="molecule type" value="Genomic_DNA"/>
</dbReference>
<evidence type="ECO:0000256" key="1">
    <source>
        <dbReference type="SAM" id="MobiDB-lite"/>
    </source>
</evidence>
<evidence type="ECO:0000313" key="2">
    <source>
        <dbReference type="EMBL" id="KAK9135995.1"/>
    </source>
</evidence>
<protein>
    <submittedName>
        <fullName evidence="2">Uncharacterized protein</fullName>
    </submittedName>
</protein>
<evidence type="ECO:0000313" key="3">
    <source>
        <dbReference type="Proteomes" id="UP001420932"/>
    </source>
</evidence>